<dbReference type="PROSITE" id="PS50987">
    <property type="entry name" value="HTH_ARSR_2"/>
    <property type="match status" value="1"/>
</dbReference>
<evidence type="ECO:0000256" key="1">
    <source>
        <dbReference type="ARBA" id="ARBA00023015"/>
    </source>
</evidence>
<evidence type="ECO:0000256" key="3">
    <source>
        <dbReference type="ARBA" id="ARBA00023163"/>
    </source>
</evidence>
<evidence type="ECO:0000256" key="2">
    <source>
        <dbReference type="ARBA" id="ARBA00023125"/>
    </source>
</evidence>
<keyword evidence="2" id="KW-0238">DNA-binding</keyword>
<dbReference type="InterPro" id="IPR036390">
    <property type="entry name" value="WH_DNA-bd_sf"/>
</dbReference>
<evidence type="ECO:0000259" key="4">
    <source>
        <dbReference type="PROSITE" id="PS50987"/>
    </source>
</evidence>
<dbReference type="Pfam" id="PF12840">
    <property type="entry name" value="HTH_20"/>
    <property type="match status" value="1"/>
</dbReference>
<evidence type="ECO:0000313" key="6">
    <source>
        <dbReference type="Proteomes" id="UP000610594"/>
    </source>
</evidence>
<accession>A0ABX0N1Q5</accession>
<gene>
    <name evidence="5" type="ORF">F1735_24560</name>
</gene>
<dbReference type="Proteomes" id="UP000610594">
    <property type="component" value="Unassembled WGS sequence"/>
</dbReference>
<dbReference type="SMART" id="SM00418">
    <property type="entry name" value="HTH_ARSR"/>
    <property type="match status" value="1"/>
</dbReference>
<protein>
    <submittedName>
        <fullName evidence="5">Helix-turn-helix domain-containing protein</fullName>
    </submittedName>
</protein>
<dbReference type="InterPro" id="IPR036388">
    <property type="entry name" value="WH-like_DNA-bd_sf"/>
</dbReference>
<dbReference type="PANTHER" id="PTHR33154:SF33">
    <property type="entry name" value="TRANSCRIPTIONAL REPRESSOR SDPR"/>
    <property type="match status" value="1"/>
</dbReference>
<sequence length="207" mass="22743">MGIGRRGAPRQVLLDLPGGSAWKRYFAEFACRTSHTRAVGPGPAFHGSWQRRYGRLVRYKHNNRGEFIRLARLAAGSFPPPPENPLDPLSCVRYCLQVKENIQTIDGDQLLAILSALANPHRLRIIAALSAGGRNYVSQLARDLGISRPLLHLHLQKLEHAGLVTSRLELSHDGKALNYFEAASFAVALTPGVIAEAARSLTINPEK</sequence>
<dbReference type="SUPFAM" id="SSF46785">
    <property type="entry name" value="Winged helix' DNA-binding domain"/>
    <property type="match status" value="1"/>
</dbReference>
<comment type="caution">
    <text evidence="5">The sequence shown here is derived from an EMBL/GenBank/DDBJ whole genome shotgun (WGS) entry which is preliminary data.</text>
</comment>
<reference evidence="5 6" key="1">
    <citation type="submission" date="2019-10" db="EMBL/GenBank/DDBJ databases">
        <title>Taxonomy of Antarctic Massilia spp.: description of Massilia rubra sp. nov., Massilia aquatica sp. nov., Massilia mucilaginosa sp. nov., Massilia frigida sp. nov. isolated from streams, lakes and regoliths.</title>
        <authorList>
            <person name="Holochova P."/>
            <person name="Sedlacek I."/>
            <person name="Kralova S."/>
            <person name="Maslanova I."/>
            <person name="Busse H.-J."/>
            <person name="Stankova E."/>
            <person name="Vrbovska V."/>
            <person name="Kovarovic V."/>
            <person name="Bartak M."/>
            <person name="Svec P."/>
            <person name="Pantucek R."/>
        </authorList>
    </citation>
    <scope>NUCLEOTIDE SEQUENCE [LARGE SCALE GENOMIC DNA]</scope>
    <source>
        <strain evidence="5 6">CCM 8694</strain>
    </source>
</reference>
<keyword evidence="6" id="KW-1185">Reference proteome</keyword>
<name>A0ABX0N1Q5_9BURK</name>
<dbReference type="InterPro" id="IPR051081">
    <property type="entry name" value="HTH_MetalResp_TranReg"/>
</dbReference>
<dbReference type="Gene3D" id="1.10.10.10">
    <property type="entry name" value="Winged helix-like DNA-binding domain superfamily/Winged helix DNA-binding domain"/>
    <property type="match status" value="1"/>
</dbReference>
<keyword evidence="1" id="KW-0805">Transcription regulation</keyword>
<feature type="domain" description="HTH arsR-type" evidence="4">
    <location>
        <begin position="102"/>
        <end position="197"/>
    </location>
</feature>
<organism evidence="5 6">
    <name type="scientific">Massilia genomosp. 1</name>
    <dbReference type="NCBI Taxonomy" id="2609280"/>
    <lineage>
        <taxon>Bacteria</taxon>
        <taxon>Pseudomonadati</taxon>
        <taxon>Pseudomonadota</taxon>
        <taxon>Betaproteobacteria</taxon>
        <taxon>Burkholderiales</taxon>
        <taxon>Oxalobacteraceae</taxon>
        <taxon>Telluria group</taxon>
        <taxon>Massilia</taxon>
    </lineage>
</organism>
<dbReference type="EMBL" id="WHJF01000083">
    <property type="protein sequence ID" value="NHZ65434.1"/>
    <property type="molecule type" value="Genomic_DNA"/>
</dbReference>
<dbReference type="InterPro" id="IPR011991">
    <property type="entry name" value="ArsR-like_HTH"/>
</dbReference>
<dbReference type="PANTHER" id="PTHR33154">
    <property type="entry name" value="TRANSCRIPTIONAL REGULATOR, ARSR FAMILY"/>
    <property type="match status" value="1"/>
</dbReference>
<dbReference type="CDD" id="cd00090">
    <property type="entry name" value="HTH_ARSR"/>
    <property type="match status" value="1"/>
</dbReference>
<dbReference type="InterPro" id="IPR001845">
    <property type="entry name" value="HTH_ArsR_DNA-bd_dom"/>
</dbReference>
<keyword evidence="3" id="KW-0804">Transcription</keyword>
<proteinExistence type="predicted"/>
<evidence type="ECO:0000313" key="5">
    <source>
        <dbReference type="EMBL" id="NHZ65434.1"/>
    </source>
</evidence>